<evidence type="ECO:0000313" key="9">
    <source>
        <dbReference type="EMBL" id="RRS05772.1"/>
    </source>
</evidence>
<dbReference type="PANTHER" id="PTHR36838">
    <property type="entry name" value="AUXIN EFFLUX CARRIER FAMILY PROTEIN"/>
    <property type="match status" value="1"/>
</dbReference>
<evidence type="ECO:0000256" key="7">
    <source>
        <dbReference type="ARBA" id="ARBA00023136"/>
    </source>
</evidence>
<sequence length="300" mass="31487">MLDPILLLPDFVLIMTGFVLCRYTQLQRPVWDVVERLVYWLLFPTLLFSSIVRSPLQPGDAAPLMAGGLVVCVTGIALATALRAAPGVDARLHASGAQVAFRFNSYIALALAERLAGTQGVAWVALLIALCVPLCNVGAVWSLARHGGHSLWRELVSNPLIVGTVAGLLVKLSGVGLPWWFQESTHRIGQAALPLGLLAVGAGLRLTGLTAAPALASALLAIRHLVLPALALPLGIWLGLSLPEHTLLVAFAALPTASSGYVLAVRMGGNGPFVAGLITVSTLLGMASVPLWVAALGYWR</sequence>
<reference evidence="9 10" key="1">
    <citation type="submission" date="2018-12" db="EMBL/GenBank/DDBJ databases">
        <title>The whole draft genome of Aquabacterium sp. SJQ9.</title>
        <authorList>
            <person name="Sun L."/>
            <person name="Gao X."/>
            <person name="Chen W."/>
            <person name="Huang K."/>
        </authorList>
    </citation>
    <scope>NUCLEOTIDE SEQUENCE [LARGE SCALE GENOMIC DNA]</scope>
    <source>
        <strain evidence="9 10">SJQ9</strain>
    </source>
</reference>
<keyword evidence="5 8" id="KW-0812">Transmembrane</keyword>
<evidence type="ECO:0000256" key="6">
    <source>
        <dbReference type="ARBA" id="ARBA00022989"/>
    </source>
</evidence>
<feature type="transmembrane region" description="Helical" evidence="8">
    <location>
        <begin position="247"/>
        <end position="267"/>
    </location>
</feature>
<feature type="transmembrane region" description="Helical" evidence="8">
    <location>
        <begin position="161"/>
        <end position="181"/>
    </location>
</feature>
<dbReference type="PANTHER" id="PTHR36838:SF4">
    <property type="entry name" value="AUXIN EFFLUX CARRIER FAMILY PROTEIN"/>
    <property type="match status" value="1"/>
</dbReference>
<keyword evidence="7 8" id="KW-0472">Membrane</keyword>
<dbReference type="Pfam" id="PF03547">
    <property type="entry name" value="Mem_trans"/>
    <property type="match status" value="1"/>
</dbReference>
<evidence type="ECO:0000313" key="10">
    <source>
        <dbReference type="Proteomes" id="UP000269265"/>
    </source>
</evidence>
<feature type="transmembrane region" description="Helical" evidence="8">
    <location>
        <begin position="62"/>
        <end position="82"/>
    </location>
</feature>
<proteinExistence type="inferred from homology"/>
<evidence type="ECO:0000256" key="8">
    <source>
        <dbReference type="SAM" id="Phobius"/>
    </source>
</evidence>
<keyword evidence="10" id="KW-1185">Reference proteome</keyword>
<accession>A0A426VFT8</accession>
<keyword evidence="4" id="KW-1003">Cell membrane</keyword>
<dbReference type="InterPro" id="IPR004776">
    <property type="entry name" value="Mem_transp_PIN-like"/>
</dbReference>
<feature type="transmembrane region" description="Helical" evidence="8">
    <location>
        <begin position="193"/>
        <end position="215"/>
    </location>
</feature>
<protein>
    <submittedName>
        <fullName evidence="9">AEC family transporter</fullName>
    </submittedName>
</protein>
<keyword evidence="3" id="KW-0813">Transport</keyword>
<evidence type="ECO:0000256" key="1">
    <source>
        <dbReference type="ARBA" id="ARBA00004651"/>
    </source>
</evidence>
<dbReference type="AlphaFoldDB" id="A0A426VFT8"/>
<dbReference type="Gene3D" id="1.20.1530.20">
    <property type="match status" value="1"/>
</dbReference>
<dbReference type="OrthoDB" id="9805563at2"/>
<comment type="subcellular location">
    <subcellularLocation>
        <location evidence="1">Cell membrane</location>
        <topology evidence="1">Multi-pass membrane protein</topology>
    </subcellularLocation>
</comment>
<evidence type="ECO:0000256" key="4">
    <source>
        <dbReference type="ARBA" id="ARBA00022475"/>
    </source>
</evidence>
<organism evidence="9 10">
    <name type="scientific">Aquabacterium soli</name>
    <dbReference type="NCBI Taxonomy" id="2493092"/>
    <lineage>
        <taxon>Bacteria</taxon>
        <taxon>Pseudomonadati</taxon>
        <taxon>Pseudomonadota</taxon>
        <taxon>Betaproteobacteria</taxon>
        <taxon>Burkholderiales</taxon>
        <taxon>Aquabacterium</taxon>
    </lineage>
</organism>
<dbReference type="GO" id="GO:0005886">
    <property type="term" value="C:plasma membrane"/>
    <property type="evidence" value="ECO:0007669"/>
    <property type="project" value="UniProtKB-SubCell"/>
</dbReference>
<evidence type="ECO:0000256" key="2">
    <source>
        <dbReference type="ARBA" id="ARBA00010145"/>
    </source>
</evidence>
<name>A0A426VFT8_9BURK</name>
<comment type="similarity">
    <text evidence="2">Belongs to the auxin efflux carrier (TC 2.A.69) family.</text>
</comment>
<feature type="transmembrane region" description="Helical" evidence="8">
    <location>
        <begin position="37"/>
        <end position="56"/>
    </location>
</feature>
<gene>
    <name evidence="9" type="ORF">EIP75_02585</name>
</gene>
<evidence type="ECO:0000256" key="5">
    <source>
        <dbReference type="ARBA" id="ARBA00022692"/>
    </source>
</evidence>
<dbReference type="RefSeq" id="WP_125241679.1">
    <property type="nucleotide sequence ID" value="NZ_RSED01000002.1"/>
</dbReference>
<feature type="transmembrane region" description="Helical" evidence="8">
    <location>
        <begin position="221"/>
        <end position="240"/>
    </location>
</feature>
<dbReference type="InterPro" id="IPR038770">
    <property type="entry name" value="Na+/solute_symporter_sf"/>
</dbReference>
<feature type="transmembrane region" description="Helical" evidence="8">
    <location>
        <begin position="6"/>
        <end position="25"/>
    </location>
</feature>
<feature type="transmembrane region" description="Helical" evidence="8">
    <location>
        <begin position="273"/>
        <end position="299"/>
    </location>
</feature>
<dbReference type="GO" id="GO:0055085">
    <property type="term" value="P:transmembrane transport"/>
    <property type="evidence" value="ECO:0007669"/>
    <property type="project" value="InterPro"/>
</dbReference>
<dbReference type="EMBL" id="RSED01000002">
    <property type="protein sequence ID" value="RRS05772.1"/>
    <property type="molecule type" value="Genomic_DNA"/>
</dbReference>
<feature type="transmembrane region" description="Helical" evidence="8">
    <location>
        <begin position="121"/>
        <end position="141"/>
    </location>
</feature>
<evidence type="ECO:0000256" key="3">
    <source>
        <dbReference type="ARBA" id="ARBA00022448"/>
    </source>
</evidence>
<dbReference type="Proteomes" id="UP000269265">
    <property type="component" value="Unassembled WGS sequence"/>
</dbReference>
<keyword evidence="6 8" id="KW-1133">Transmembrane helix</keyword>
<comment type="caution">
    <text evidence="9">The sequence shown here is derived from an EMBL/GenBank/DDBJ whole genome shotgun (WGS) entry which is preliminary data.</text>
</comment>